<dbReference type="STRING" id="1192034.CAP_1760"/>
<dbReference type="PANTHER" id="PTHR34818:SF1">
    <property type="entry name" value="PROTEIN BLI-3"/>
    <property type="match status" value="1"/>
</dbReference>
<reference evidence="2 3" key="1">
    <citation type="submission" date="2013-05" db="EMBL/GenBank/DDBJ databases">
        <title>Genome assembly of Chondromyces apiculatus DSM 436.</title>
        <authorList>
            <person name="Sharma G."/>
            <person name="Khatri I."/>
            <person name="Kaur C."/>
            <person name="Mayilraj S."/>
            <person name="Subramanian S."/>
        </authorList>
    </citation>
    <scope>NUCLEOTIDE SEQUENCE [LARGE SCALE GENOMIC DNA]</scope>
    <source>
        <strain evidence="2 3">DSM 436</strain>
    </source>
</reference>
<dbReference type="SUPFAM" id="SSF50475">
    <property type="entry name" value="FMN-binding split barrel"/>
    <property type="match status" value="1"/>
</dbReference>
<protein>
    <recommendedName>
        <fullName evidence="1">General stress protein FMN-binding split barrel domain-containing protein</fullName>
    </recommendedName>
</protein>
<dbReference type="InterPro" id="IPR012349">
    <property type="entry name" value="Split_barrel_FMN-bd"/>
</dbReference>
<dbReference type="eggNOG" id="COG3871">
    <property type="taxonomic scope" value="Bacteria"/>
</dbReference>
<organism evidence="2 3">
    <name type="scientific">Chondromyces apiculatus DSM 436</name>
    <dbReference type="NCBI Taxonomy" id="1192034"/>
    <lineage>
        <taxon>Bacteria</taxon>
        <taxon>Pseudomonadati</taxon>
        <taxon>Myxococcota</taxon>
        <taxon>Polyangia</taxon>
        <taxon>Polyangiales</taxon>
        <taxon>Polyangiaceae</taxon>
        <taxon>Chondromyces</taxon>
    </lineage>
</organism>
<gene>
    <name evidence="2" type="ORF">CAP_1760</name>
</gene>
<proteinExistence type="predicted"/>
<keyword evidence="3" id="KW-1185">Reference proteome</keyword>
<accession>A0A017TCU3</accession>
<dbReference type="InterPro" id="IPR052917">
    <property type="entry name" value="Stress-Dev_Protein"/>
</dbReference>
<comment type="caution">
    <text evidence="2">The sequence shown here is derived from an EMBL/GenBank/DDBJ whole genome shotgun (WGS) entry which is preliminary data.</text>
</comment>
<dbReference type="AlphaFoldDB" id="A0A017TCU3"/>
<sequence length="182" mass="20352">MQQANTTKAQSQQGAQAVQAGTQGSLKELHELLKEFDVAMLITQTPEGFLRARPMAIQNPDDVPGCDVWFVTAEETPKVGEIQQERQVAVACYRPRDRAYLSISARARIERDNAAIQKLWKPEWKTWLPEGPEQAALLKLTLERAEYWEPTGGVLRVLYEQAKALVTGESAAKNLDPVKHVS</sequence>
<feature type="domain" description="General stress protein FMN-binding split barrel" evidence="1">
    <location>
        <begin position="26"/>
        <end position="170"/>
    </location>
</feature>
<name>A0A017TCU3_9BACT</name>
<dbReference type="Pfam" id="PF16242">
    <property type="entry name" value="Pyrid_ox_like"/>
    <property type="match status" value="1"/>
</dbReference>
<dbReference type="PANTHER" id="PTHR34818">
    <property type="entry name" value="PROTEIN BLI-3"/>
    <property type="match status" value="1"/>
</dbReference>
<dbReference type="Proteomes" id="UP000019678">
    <property type="component" value="Unassembled WGS sequence"/>
</dbReference>
<dbReference type="EMBL" id="ASRX01000015">
    <property type="protein sequence ID" value="EYF06630.1"/>
    <property type="molecule type" value="Genomic_DNA"/>
</dbReference>
<evidence type="ECO:0000313" key="2">
    <source>
        <dbReference type="EMBL" id="EYF06630.1"/>
    </source>
</evidence>
<evidence type="ECO:0000259" key="1">
    <source>
        <dbReference type="Pfam" id="PF16242"/>
    </source>
</evidence>
<dbReference type="InterPro" id="IPR038725">
    <property type="entry name" value="YdaG_split_barrel_FMN-bd"/>
</dbReference>
<dbReference type="Gene3D" id="2.30.110.10">
    <property type="entry name" value="Electron Transport, Fmn-binding Protein, Chain A"/>
    <property type="match status" value="1"/>
</dbReference>
<evidence type="ECO:0000313" key="3">
    <source>
        <dbReference type="Proteomes" id="UP000019678"/>
    </source>
</evidence>